<comment type="caution">
    <text evidence="2">The sequence shown here is derived from an EMBL/GenBank/DDBJ whole genome shotgun (WGS) entry which is preliminary data.</text>
</comment>
<dbReference type="NCBIfam" id="TIGR03363">
    <property type="entry name" value="VI_chp_8"/>
    <property type="match status" value="1"/>
</dbReference>
<evidence type="ECO:0000313" key="2">
    <source>
        <dbReference type="EMBL" id="KLV02257.1"/>
    </source>
</evidence>
<dbReference type="InterPro" id="IPR017740">
    <property type="entry name" value="TssA-like"/>
</dbReference>
<dbReference type="Proteomes" id="UP000036426">
    <property type="component" value="Unassembled WGS sequence"/>
</dbReference>
<dbReference type="OrthoDB" id="9771118at2"/>
<evidence type="ECO:0000259" key="1">
    <source>
        <dbReference type="Pfam" id="PF06812"/>
    </source>
</evidence>
<reference evidence="2 3" key="1">
    <citation type="submission" date="2015-05" db="EMBL/GenBank/DDBJ databases">
        <title>Photobacterium galathea sp. nov.</title>
        <authorList>
            <person name="Machado H."/>
            <person name="Gram L."/>
        </authorList>
    </citation>
    <scope>NUCLEOTIDE SEQUENCE [LARGE SCALE GENOMIC DNA]</scope>
    <source>
        <strain evidence="2 3">DSM 25995</strain>
    </source>
</reference>
<keyword evidence="3" id="KW-1185">Reference proteome</keyword>
<organism evidence="2 3">
    <name type="scientific">Photobacterium aphoticum</name>
    <dbReference type="NCBI Taxonomy" id="754436"/>
    <lineage>
        <taxon>Bacteria</taxon>
        <taxon>Pseudomonadati</taxon>
        <taxon>Pseudomonadota</taxon>
        <taxon>Gammaproteobacteria</taxon>
        <taxon>Vibrionales</taxon>
        <taxon>Vibrionaceae</taxon>
        <taxon>Photobacterium</taxon>
    </lineage>
</organism>
<dbReference type="EMBL" id="LDOV01000009">
    <property type="protein sequence ID" value="KLV02257.1"/>
    <property type="molecule type" value="Genomic_DNA"/>
</dbReference>
<feature type="domain" description="ImpA N-terminal" evidence="1">
    <location>
        <begin position="10"/>
        <end position="137"/>
    </location>
</feature>
<dbReference type="PANTHER" id="PTHR37951">
    <property type="entry name" value="CYTOPLASMIC PROTEIN-RELATED"/>
    <property type="match status" value="1"/>
</dbReference>
<name>A0A0J1JJT8_9GAMM</name>
<dbReference type="PANTHER" id="PTHR37951:SF1">
    <property type="entry name" value="TYPE VI SECRETION SYSTEM COMPONENT TSSA1"/>
    <property type="match status" value="1"/>
</dbReference>
<dbReference type="InterPro" id="IPR010657">
    <property type="entry name" value="ImpA_N"/>
</dbReference>
<gene>
    <name evidence="2" type="ORF">ABT58_03615</name>
</gene>
<dbReference type="Pfam" id="PF06812">
    <property type="entry name" value="ImpA_N"/>
    <property type="match status" value="1"/>
</dbReference>
<evidence type="ECO:0000313" key="3">
    <source>
        <dbReference type="Proteomes" id="UP000036426"/>
    </source>
</evidence>
<protein>
    <submittedName>
        <fullName evidence="2">Type VI secretion protein</fullName>
    </submittedName>
</protein>
<proteinExistence type="predicted"/>
<dbReference type="PATRIC" id="fig|754436.4.peg.764"/>
<sequence length="366" mass="41034">MIDFDALQTAIHDDHPTGHDPRHDTSPYSAYFSLKDVRNTARALERKGLVDNEPLLSMAHHWQDILVQVPEILTTQCKDLEFAAWFIEALARHHGFRGLQIGFDTASTLIEHFWQDLYPLPDEDGMETRMAPLSGLNGVEGEGTLLMPIACIPLTEYDGEQAYSLWEYEQALEIDRLDEDKKKHRIDMGGADLKKIQAAVKAADASFYQQLYHDIEQAQASFTRMVEAMDEASQASLPSSQISKRLQACLDAVKYLAEDKLAAAPPITVEEDVIEPEGDIVVAPQPVMGSVVMQLNSRQEAINNLKQIADFFKKTEPHSPMAYGIDQVVRWSDMSLPDLLEELIADGDARNGYFRLVGIVPENHDS</sequence>
<dbReference type="AlphaFoldDB" id="A0A0J1JJT8"/>
<accession>A0A0J1JJT8</accession>
<dbReference type="RefSeq" id="WP_047873007.1">
    <property type="nucleotide sequence ID" value="NZ_BMYC01000014.1"/>
</dbReference>